<accession>A0A077FC51</accession>
<dbReference type="HOGENOM" id="CLU_016532_0_0_6"/>
<sequence length="564" mass="61515">MNNKKKSNPRRPTSNHAVRATVVTLCTLACANAVAVEIDTGNEDIQLRWDNTLRYNLGMRVEGQDKAILTNPNNDDGDRNFDKHRLVNNRLDILSESDIVYKGKYGARVSAALWYDAAYAGDLDNDSVATSNHLGAGGRPATGLSRYTNRYYEGPSAEWMDAFVFGEYNLGEMPLKARLGRHTVNWGESLLGAGAIHGISYGQAPLDQGKALALPGIEAKELYLPRNQFSTQLQVNPALSFAAQYFFEWRPSRVPESGSYLGFADIYQQGGESFILSPRLRALHGDDIEPDNAGDWGVMARWSPEWLDGTLGFYARQFSDTLPQVILLANARPQYFLNYADKIDMYGISLSKEIGGISVGADLNYRRNMPLVSSAARVTSAAQLPDDGDILGARGDTLHGVLNAIGSLSPTPLYDGASWSAELTWSRWLSVNSDPLNLFKGSSAYKAVPTNIDAVTRDAYGLAVNFTPTWYQVFPGGDLSMPLSFSQGINGNSAVGSGGNEDAGSYAVGLALDVYSRYRFDLKYVDYFGDYSTNPVTGAALTPSGSQALLEDRGAVYFTFKTTL</sequence>
<dbReference type="InterPro" id="IPR010727">
    <property type="entry name" value="DUF1302"/>
</dbReference>
<gene>
    <name evidence="2" type="ORF">PSAKL28_22280</name>
</gene>
<reference evidence="2 3" key="1">
    <citation type="submission" date="2014-07" db="EMBL/GenBank/DDBJ databases">
        <authorList>
            <person name="Lee K."/>
            <person name="Lim J.Y."/>
            <person name="Hwang I."/>
        </authorList>
    </citation>
    <scope>NUCLEOTIDE SEQUENCE [LARGE SCALE GENOMIC DNA]</scope>
    <source>
        <strain evidence="2 3">KL28</strain>
    </source>
</reference>
<dbReference type="eggNOG" id="COG3203">
    <property type="taxonomic scope" value="Bacteria"/>
</dbReference>
<evidence type="ECO:0000313" key="2">
    <source>
        <dbReference type="EMBL" id="AIL61444.1"/>
    </source>
</evidence>
<keyword evidence="1" id="KW-0732">Signal</keyword>
<proteinExistence type="predicted"/>
<dbReference type="RefSeq" id="WP_038610228.1">
    <property type="nucleotide sequence ID" value="NZ_CP009048.1"/>
</dbReference>
<feature type="signal peptide" evidence="1">
    <location>
        <begin position="1"/>
        <end position="35"/>
    </location>
</feature>
<evidence type="ECO:0000256" key="1">
    <source>
        <dbReference type="SAM" id="SignalP"/>
    </source>
</evidence>
<name>A0A077FC51_9PSED</name>
<feature type="chain" id="PRO_5001718583" description="DUF1302 domain-containing protein" evidence="1">
    <location>
        <begin position="36"/>
        <end position="564"/>
    </location>
</feature>
<dbReference type="OrthoDB" id="7052179at2"/>
<protein>
    <recommendedName>
        <fullName evidence="4">DUF1302 domain-containing protein</fullName>
    </recommendedName>
</protein>
<dbReference type="Proteomes" id="UP000028931">
    <property type="component" value="Chromosome"/>
</dbReference>
<evidence type="ECO:0000313" key="3">
    <source>
        <dbReference type="Proteomes" id="UP000028931"/>
    </source>
</evidence>
<evidence type="ECO:0008006" key="4">
    <source>
        <dbReference type="Google" id="ProtNLM"/>
    </source>
</evidence>
<organism evidence="2 3">
    <name type="scientific">Pseudomonas alkylphenolica</name>
    <dbReference type="NCBI Taxonomy" id="237609"/>
    <lineage>
        <taxon>Bacteria</taxon>
        <taxon>Pseudomonadati</taxon>
        <taxon>Pseudomonadota</taxon>
        <taxon>Gammaproteobacteria</taxon>
        <taxon>Pseudomonadales</taxon>
        <taxon>Pseudomonadaceae</taxon>
        <taxon>Pseudomonas</taxon>
    </lineage>
</organism>
<dbReference type="AlphaFoldDB" id="A0A077FC51"/>
<dbReference type="EMBL" id="CP009048">
    <property type="protein sequence ID" value="AIL61444.1"/>
    <property type="molecule type" value="Genomic_DNA"/>
</dbReference>
<dbReference type="Pfam" id="PF06980">
    <property type="entry name" value="DUF1302"/>
    <property type="match status" value="1"/>
</dbReference>
<dbReference type="KEGG" id="palk:PSAKL28_22280"/>